<evidence type="ECO:0000256" key="1">
    <source>
        <dbReference type="ARBA" id="ARBA00006432"/>
    </source>
</evidence>
<dbReference type="GO" id="GO:0016874">
    <property type="term" value="F:ligase activity"/>
    <property type="evidence" value="ECO:0007669"/>
    <property type="project" value="UniProtKB-KW"/>
</dbReference>
<keyword evidence="2 8" id="KW-0436">Ligase</keyword>
<keyword evidence="4" id="KW-0443">Lipid metabolism</keyword>
<dbReference type="EMBL" id="JABUQZ010000001">
    <property type="protein sequence ID" value="NUC72616.1"/>
    <property type="molecule type" value="Genomic_DNA"/>
</dbReference>
<dbReference type="PANTHER" id="PTHR43859">
    <property type="entry name" value="ACYL-ACTIVATING ENZYME"/>
    <property type="match status" value="1"/>
</dbReference>
<dbReference type="InterPro" id="IPR045851">
    <property type="entry name" value="AMP-bd_C_sf"/>
</dbReference>
<reference evidence="8 9" key="1">
    <citation type="submission" date="2020-06" db="EMBL/GenBank/DDBJ databases">
        <title>Haloterrigena sp. nov., an extremely halophilic archaeon isolated from a saline sediment.</title>
        <authorList>
            <person name="Liu B.-B."/>
        </authorList>
    </citation>
    <scope>NUCLEOTIDE SEQUENCE [LARGE SCALE GENOMIC DNA]</scope>
    <source>
        <strain evidence="8 9">SYSU A558-1</strain>
    </source>
</reference>
<evidence type="ECO:0000259" key="7">
    <source>
        <dbReference type="Pfam" id="PF13193"/>
    </source>
</evidence>
<comment type="caution">
    <text evidence="8">The sequence shown here is derived from an EMBL/GenBank/DDBJ whole genome shotgun (WGS) entry which is preliminary data.</text>
</comment>
<comment type="similarity">
    <text evidence="1">Belongs to the ATP-dependent AMP-binding enzyme family.</text>
</comment>
<evidence type="ECO:0000256" key="3">
    <source>
        <dbReference type="ARBA" id="ARBA00022832"/>
    </source>
</evidence>
<dbReference type="Pfam" id="PF00501">
    <property type="entry name" value="AMP-binding"/>
    <property type="match status" value="1"/>
</dbReference>
<feature type="region of interest" description="Disordered" evidence="5">
    <location>
        <begin position="149"/>
        <end position="183"/>
    </location>
</feature>
<keyword evidence="3" id="KW-0276">Fatty acid metabolism</keyword>
<evidence type="ECO:0000259" key="6">
    <source>
        <dbReference type="Pfam" id="PF00501"/>
    </source>
</evidence>
<name>A0ABX2LIJ8_9EURY</name>
<accession>A0ABX2LIJ8</accession>
<evidence type="ECO:0000256" key="2">
    <source>
        <dbReference type="ARBA" id="ARBA00022598"/>
    </source>
</evidence>
<dbReference type="Gene3D" id="3.30.300.30">
    <property type="match status" value="1"/>
</dbReference>
<feature type="region of interest" description="Disordered" evidence="5">
    <location>
        <begin position="273"/>
        <end position="292"/>
    </location>
</feature>
<dbReference type="InterPro" id="IPR042099">
    <property type="entry name" value="ANL_N_sf"/>
</dbReference>
<dbReference type="InterPro" id="IPR020845">
    <property type="entry name" value="AMP-binding_CS"/>
</dbReference>
<evidence type="ECO:0000256" key="5">
    <source>
        <dbReference type="SAM" id="MobiDB-lite"/>
    </source>
</evidence>
<dbReference type="PANTHER" id="PTHR43859:SF4">
    <property type="entry name" value="BUTANOATE--COA LIGASE AAE1-RELATED"/>
    <property type="match status" value="1"/>
</dbReference>
<sequence>MRQEMLTTDFLERAVDSYGDVTGVVAHDGTEYTYAEVNDRVNRLAHALEERGVERGDRVALLAPNTHYFIETLYATNKLGAVFVPLNYRLAAGEYQYILEDCAAGTVVADDDYAEKIEAVRDTIPAETFVGYRADEIEGEWTDYEDLLEGQPTEEPDRPDISEDDDASINYTSGTTGDPKGVVRTHRTEHWHALVLNQHMEIRDDDTYLWTLPMFHCNGWGHTYAITGTGGTHVCQRTFDAEGVFERVREYDVSFMCGAPTVLNNLIQYHEERAAPEGQRGEGGETAGTLETTGDRDVRIATAGSAPATATIETVEDEFGWRIIHIYGLTETAPIITTSNSPRRLAERGRELKVKQGSQTLCTDVRVVDEDGAEVPRDGETIGEIVVRGNQVMDRYLNKPDATEKAFSERLEGYFHTGDLATIDEDGMVAIQDRKKDIIISGGENISSIEVEDVLYDHPDVGKAAVIPVPSEEWGETPKALVVPRSGAEPTEDEILEFVGEHLAGYKKPSSVDFVEDLPETATGKVQKYELREEYWGEAETRVGQQ</sequence>
<feature type="compositionally biased region" description="Basic and acidic residues" evidence="5">
    <location>
        <begin position="273"/>
        <end position="283"/>
    </location>
</feature>
<dbReference type="Gene3D" id="3.40.50.12780">
    <property type="entry name" value="N-terminal domain of ligase-like"/>
    <property type="match status" value="1"/>
</dbReference>
<organism evidence="8 9">
    <name type="scientific">Haloterrigena gelatinilytica</name>
    <dbReference type="NCBI Taxonomy" id="2741724"/>
    <lineage>
        <taxon>Archaea</taxon>
        <taxon>Methanobacteriati</taxon>
        <taxon>Methanobacteriota</taxon>
        <taxon>Stenosarchaea group</taxon>
        <taxon>Halobacteria</taxon>
        <taxon>Halobacteriales</taxon>
        <taxon>Natrialbaceae</taxon>
        <taxon>Haloterrigena</taxon>
    </lineage>
</organism>
<keyword evidence="9" id="KW-1185">Reference proteome</keyword>
<evidence type="ECO:0000313" key="8">
    <source>
        <dbReference type="EMBL" id="NUC72616.1"/>
    </source>
</evidence>
<evidence type="ECO:0000256" key="4">
    <source>
        <dbReference type="ARBA" id="ARBA00023098"/>
    </source>
</evidence>
<feature type="domain" description="AMP-dependent synthetase/ligase" evidence="6">
    <location>
        <begin position="11"/>
        <end position="397"/>
    </location>
</feature>
<dbReference type="InterPro" id="IPR000873">
    <property type="entry name" value="AMP-dep_synth/lig_dom"/>
</dbReference>
<dbReference type="RefSeq" id="WP_174680523.1">
    <property type="nucleotide sequence ID" value="NZ_JABUQZ010000001.1"/>
</dbReference>
<dbReference type="PROSITE" id="PS00455">
    <property type="entry name" value="AMP_BINDING"/>
    <property type="match status" value="1"/>
</dbReference>
<dbReference type="Pfam" id="PF13193">
    <property type="entry name" value="AMP-binding_C"/>
    <property type="match status" value="1"/>
</dbReference>
<protein>
    <submittedName>
        <fullName evidence="8">Long-chain-fatty-acid--CoA ligase</fullName>
    </submittedName>
</protein>
<dbReference type="SUPFAM" id="SSF56801">
    <property type="entry name" value="Acetyl-CoA synthetase-like"/>
    <property type="match status" value="1"/>
</dbReference>
<proteinExistence type="inferred from homology"/>
<dbReference type="InterPro" id="IPR025110">
    <property type="entry name" value="AMP-bd_C"/>
</dbReference>
<gene>
    <name evidence="8" type="ORF">HTZ84_09890</name>
</gene>
<feature type="domain" description="AMP-binding enzyme C-terminal" evidence="7">
    <location>
        <begin position="450"/>
        <end position="525"/>
    </location>
</feature>
<dbReference type="Proteomes" id="UP001016761">
    <property type="component" value="Unassembled WGS sequence"/>
</dbReference>
<evidence type="ECO:0000313" key="9">
    <source>
        <dbReference type="Proteomes" id="UP001016761"/>
    </source>
</evidence>
<dbReference type="NCBIfam" id="NF004837">
    <property type="entry name" value="PRK06187.1"/>
    <property type="match status" value="1"/>
</dbReference>